<accession>A0A822V810</accession>
<sequence>MSTCLPVGCVVSFTPFVELVSALETGKTPTIEAPDLQGRTVSFQLQSAGFSEALKHLGSLY</sequence>
<organism evidence="1 2">
    <name type="scientific">Agrobacterium tumefaciens str. B6</name>
    <dbReference type="NCBI Taxonomy" id="1183423"/>
    <lineage>
        <taxon>Bacteria</taxon>
        <taxon>Pseudomonadati</taxon>
        <taxon>Pseudomonadota</taxon>
        <taxon>Alphaproteobacteria</taxon>
        <taxon>Hyphomicrobiales</taxon>
        <taxon>Rhizobiaceae</taxon>
        <taxon>Rhizobium/Agrobacterium group</taxon>
        <taxon>Agrobacterium</taxon>
        <taxon>Agrobacterium tumefaciens complex</taxon>
    </lineage>
</organism>
<proteinExistence type="predicted"/>
<dbReference type="Gene3D" id="2.60.40.1880">
    <property type="entry name" value="Invasion associated locus B (IalB) protein"/>
    <property type="match status" value="1"/>
</dbReference>
<dbReference type="AlphaFoldDB" id="A0A822V810"/>
<dbReference type="InterPro" id="IPR038696">
    <property type="entry name" value="IalB_sf"/>
</dbReference>
<protein>
    <submittedName>
        <fullName evidence="1">Invasion associated protein B</fullName>
    </submittedName>
</protein>
<comment type="caution">
    <text evidence="1">The sequence shown here is derived from an EMBL/GenBank/DDBJ whole genome shotgun (WGS) entry which is preliminary data.</text>
</comment>
<gene>
    <name evidence="1" type="ORF">AGR4A_Lc40012</name>
</gene>
<dbReference type="InterPro" id="IPR010642">
    <property type="entry name" value="Invasion_prot_B"/>
</dbReference>
<evidence type="ECO:0000313" key="1">
    <source>
        <dbReference type="EMBL" id="CVI21640.1"/>
    </source>
</evidence>
<evidence type="ECO:0000313" key="2">
    <source>
        <dbReference type="Proteomes" id="UP000192074"/>
    </source>
</evidence>
<dbReference type="Proteomes" id="UP000192074">
    <property type="component" value="Unassembled WGS sequence"/>
</dbReference>
<reference evidence="1 2" key="1">
    <citation type="submission" date="2016-01" db="EMBL/GenBank/DDBJ databases">
        <authorList>
            <person name="Regsiter A."/>
            <person name="william w."/>
        </authorList>
    </citation>
    <scope>NUCLEOTIDE SEQUENCE [LARGE SCALE GENOMIC DNA]</scope>
    <source>
        <strain evidence="1 2">B6</strain>
    </source>
</reference>
<name>A0A822V810_AGRTU</name>
<dbReference type="Pfam" id="PF06776">
    <property type="entry name" value="IalB"/>
    <property type="match status" value="1"/>
</dbReference>
<dbReference type="EMBL" id="FCNL01000034">
    <property type="protein sequence ID" value="CVI21640.1"/>
    <property type="molecule type" value="Genomic_DNA"/>
</dbReference>